<sequence length="75" mass="8531">MRRLTPPNDEAFPVDDLGTERRRNTLNPPLALKDTTVLKHRLRTVPVRNINYEIRKTARRLHGSGSVSISTALVQ</sequence>
<evidence type="ECO:0000313" key="2">
    <source>
        <dbReference type="EMBL" id="VDM52484.1"/>
    </source>
</evidence>
<feature type="region of interest" description="Disordered" evidence="1">
    <location>
        <begin position="1"/>
        <end position="26"/>
    </location>
</feature>
<dbReference type="AlphaFoldDB" id="A0A0R3PB64"/>
<proteinExistence type="predicted"/>
<evidence type="ECO:0000313" key="4">
    <source>
        <dbReference type="WBParaSite" id="ACOC_0000089801-mRNA-1"/>
    </source>
</evidence>
<dbReference type="EMBL" id="UYYA01000113">
    <property type="protein sequence ID" value="VDM52484.1"/>
    <property type="molecule type" value="Genomic_DNA"/>
</dbReference>
<dbReference type="WBParaSite" id="ACOC_0000089801-mRNA-1">
    <property type="protein sequence ID" value="ACOC_0000089801-mRNA-1"/>
    <property type="gene ID" value="ACOC_0000089801"/>
</dbReference>
<dbReference type="Proteomes" id="UP000267027">
    <property type="component" value="Unassembled WGS sequence"/>
</dbReference>
<reference evidence="2 3" key="2">
    <citation type="submission" date="2018-11" db="EMBL/GenBank/DDBJ databases">
        <authorList>
            <consortium name="Pathogen Informatics"/>
        </authorList>
    </citation>
    <scope>NUCLEOTIDE SEQUENCE [LARGE SCALE GENOMIC DNA]</scope>
    <source>
        <strain evidence="2 3">Costa Rica</strain>
    </source>
</reference>
<keyword evidence="3" id="KW-1185">Reference proteome</keyword>
<name>A0A0R3PB64_ANGCS</name>
<evidence type="ECO:0000313" key="3">
    <source>
        <dbReference type="Proteomes" id="UP000267027"/>
    </source>
</evidence>
<gene>
    <name evidence="2" type="ORF">ACOC_LOCUS899</name>
</gene>
<accession>A0A0R3PB64</accession>
<reference evidence="4" key="1">
    <citation type="submission" date="2017-02" db="UniProtKB">
        <authorList>
            <consortium name="WormBaseParasite"/>
        </authorList>
    </citation>
    <scope>IDENTIFICATION</scope>
</reference>
<protein>
    <submittedName>
        <fullName evidence="4">Transposase</fullName>
    </submittedName>
</protein>
<organism evidence="4">
    <name type="scientific">Angiostrongylus costaricensis</name>
    <name type="common">Nematode worm</name>
    <dbReference type="NCBI Taxonomy" id="334426"/>
    <lineage>
        <taxon>Eukaryota</taxon>
        <taxon>Metazoa</taxon>
        <taxon>Ecdysozoa</taxon>
        <taxon>Nematoda</taxon>
        <taxon>Chromadorea</taxon>
        <taxon>Rhabditida</taxon>
        <taxon>Rhabditina</taxon>
        <taxon>Rhabditomorpha</taxon>
        <taxon>Strongyloidea</taxon>
        <taxon>Metastrongylidae</taxon>
        <taxon>Angiostrongylus</taxon>
    </lineage>
</organism>
<evidence type="ECO:0000256" key="1">
    <source>
        <dbReference type="SAM" id="MobiDB-lite"/>
    </source>
</evidence>